<keyword evidence="3" id="KW-1185">Reference proteome</keyword>
<feature type="transmembrane region" description="Helical" evidence="1">
    <location>
        <begin position="495"/>
        <end position="523"/>
    </location>
</feature>
<name>A0A6H0XZI4_9PEZI</name>
<feature type="transmembrane region" description="Helical" evidence="1">
    <location>
        <begin position="21"/>
        <end position="40"/>
    </location>
</feature>
<feature type="transmembrane region" description="Helical" evidence="1">
    <location>
        <begin position="370"/>
        <end position="391"/>
    </location>
</feature>
<evidence type="ECO:0000313" key="3">
    <source>
        <dbReference type="Proteomes" id="UP000503462"/>
    </source>
</evidence>
<keyword evidence="1" id="KW-1133">Transmembrane helix</keyword>
<reference evidence="2 3" key="1">
    <citation type="journal article" date="2016" name="Sci. Rep.">
        <title>Peltaster fructicola genome reveals evolution from an invasive phytopathogen to an ectophytic parasite.</title>
        <authorList>
            <person name="Xu C."/>
            <person name="Chen H."/>
            <person name="Gleason M.L."/>
            <person name="Xu J.R."/>
            <person name="Liu H."/>
            <person name="Zhang R."/>
            <person name="Sun G."/>
        </authorList>
    </citation>
    <scope>NUCLEOTIDE SEQUENCE [LARGE SCALE GENOMIC DNA]</scope>
    <source>
        <strain evidence="2 3">LNHT1506</strain>
    </source>
</reference>
<dbReference type="AlphaFoldDB" id="A0A6H0XZI4"/>
<dbReference type="InterPro" id="IPR007246">
    <property type="entry name" value="Gaa1"/>
</dbReference>
<keyword evidence="1" id="KW-0472">Membrane</keyword>
<proteinExistence type="predicted"/>
<dbReference type="PIRSF" id="PIRSF036762">
    <property type="entry name" value="GAA1"/>
    <property type="match status" value="1"/>
</dbReference>
<dbReference type="GO" id="GO:0042765">
    <property type="term" value="C:GPI-anchor transamidase complex"/>
    <property type="evidence" value="ECO:0007669"/>
    <property type="project" value="InterPro"/>
</dbReference>
<evidence type="ECO:0000256" key="1">
    <source>
        <dbReference type="SAM" id="Phobius"/>
    </source>
</evidence>
<feature type="transmembrane region" description="Helical" evidence="1">
    <location>
        <begin position="595"/>
        <end position="616"/>
    </location>
</feature>
<dbReference type="PANTHER" id="PTHR13304">
    <property type="entry name" value="GLYCOSYLPHOSPHATIDYLINOSITOL ANCHOR ATTACHMENT 1 PROTEIN"/>
    <property type="match status" value="1"/>
</dbReference>
<dbReference type="PANTHER" id="PTHR13304:SF0">
    <property type="entry name" value="GLYCOSYLPHOSPHATIDYLINOSITOL ANCHOR ATTACHMENT 1 PROTEIN"/>
    <property type="match status" value="1"/>
</dbReference>
<dbReference type="Proteomes" id="UP000503462">
    <property type="component" value="Chromosome 4"/>
</dbReference>
<dbReference type="GO" id="GO:0016255">
    <property type="term" value="P:attachment of GPI anchor to protein"/>
    <property type="evidence" value="ECO:0007669"/>
    <property type="project" value="TreeGrafter"/>
</dbReference>
<evidence type="ECO:0000313" key="2">
    <source>
        <dbReference type="EMBL" id="QIX00163.1"/>
    </source>
</evidence>
<dbReference type="Pfam" id="PF04114">
    <property type="entry name" value="Gaa1"/>
    <property type="match status" value="1"/>
</dbReference>
<accession>A0A6H0XZI4</accession>
<sequence>MALSQRLLTLRHSPILLQLPPYLSALCILVGLAWVLILPLNEYSRNTYVSENAILPGQVHTYFGGSEHDVFRAYRQEVWQLSQKQESERIAGLRDILRSMGLKDAEQSYEYNIAGESVAGVNAYGVLQGPRADATEAMVLVAAWINFNGDINYSGVALTLALARYFSRWSVWSKDIIILIPADSTYGPIAWVDAYHAASITPTSARNISSLPIKAGALQAAVALDYPAGPWGQRFDKLNLVYDGINGALPNLDLLNTVVEIADHQMGVKCYLHDVSQHSDSYVDRLKTIAAGIVTQGVGHATGPHSAFMPYHIDAITLKTEGDGWHDEMTLGRVTESVFRSINNLLEHLHQSFFFYILLSPNRFVSIGNYLPAAMLIAGNFTVTALALWVLSGRKTVPRVTSETPAKDMKTIKMGQVKALVPKAALETAERSVFLPAVVVLAVHASSAVPLYLMNNTSAKWAIASLAAIGVSQSLTAVLPGALRGTLQQYQIIQAISLLLLGATLSMMATLNFSLALVIGVLASPLSFVRPLPRMWLGGHPSIKWAIVPLAALAMLAISPPVVLAVASKVAERDVAWFTTELAKGWSGQGAITNLVIWCVWWPAWMLGSVVLYSGFYTVQ</sequence>
<dbReference type="OrthoDB" id="445301at2759"/>
<keyword evidence="1" id="KW-0812">Transmembrane</keyword>
<feature type="transmembrane region" description="Helical" evidence="1">
    <location>
        <begin position="459"/>
        <end position="483"/>
    </location>
</feature>
<evidence type="ECO:0008006" key="4">
    <source>
        <dbReference type="Google" id="ProtNLM"/>
    </source>
</evidence>
<organism evidence="2 3">
    <name type="scientific">Peltaster fructicola</name>
    <dbReference type="NCBI Taxonomy" id="286661"/>
    <lineage>
        <taxon>Eukaryota</taxon>
        <taxon>Fungi</taxon>
        <taxon>Dikarya</taxon>
        <taxon>Ascomycota</taxon>
        <taxon>Pezizomycotina</taxon>
        <taxon>Dothideomycetes</taxon>
        <taxon>Dothideomycetes incertae sedis</taxon>
        <taxon>Peltaster</taxon>
    </lineage>
</organism>
<protein>
    <recommendedName>
        <fullName evidence="4">GPI transamidase component GAA1</fullName>
    </recommendedName>
</protein>
<feature type="transmembrane region" description="Helical" evidence="1">
    <location>
        <begin position="543"/>
        <end position="567"/>
    </location>
</feature>
<gene>
    <name evidence="2" type="ORF">AMS68_005680</name>
</gene>
<feature type="transmembrane region" description="Helical" evidence="1">
    <location>
        <begin position="433"/>
        <end position="453"/>
    </location>
</feature>
<dbReference type="EMBL" id="CP051142">
    <property type="protein sequence ID" value="QIX00163.1"/>
    <property type="molecule type" value="Genomic_DNA"/>
</dbReference>